<dbReference type="Pfam" id="PF00005">
    <property type="entry name" value="ABC_tran"/>
    <property type="match status" value="1"/>
</dbReference>
<dbReference type="PANTHER" id="PTHR19211:SF14">
    <property type="entry name" value="ATP-BINDING CASSETTE SUB-FAMILY F MEMBER 1"/>
    <property type="match status" value="1"/>
</dbReference>
<reference evidence="5 6" key="1">
    <citation type="submission" date="2015-08" db="EMBL/GenBank/DDBJ databases">
        <authorList>
            <person name="Babu N.S."/>
            <person name="Beckwith C.J."/>
            <person name="Beseler K.G."/>
            <person name="Brison A."/>
            <person name="Carone J.V."/>
            <person name="Caskin T.P."/>
            <person name="Diamond M."/>
            <person name="Durham M.E."/>
            <person name="Foxe J.M."/>
            <person name="Go M."/>
            <person name="Henderson B.A."/>
            <person name="Jones I.B."/>
            <person name="McGettigan J.A."/>
            <person name="Micheletti S.J."/>
            <person name="Nasrallah M.E."/>
            <person name="Ortiz D."/>
            <person name="Piller C.R."/>
            <person name="Privatt S.R."/>
            <person name="Schneider S.L."/>
            <person name="Sharp S."/>
            <person name="Smith T.C."/>
            <person name="Stanton J.D."/>
            <person name="Ullery H.E."/>
            <person name="Wilson R.J."/>
            <person name="Serrano M.G."/>
            <person name="Buck G."/>
            <person name="Lee V."/>
            <person name="Wang Y."/>
            <person name="Carvalho R."/>
            <person name="Voegtly L."/>
            <person name="Shi R."/>
            <person name="Duckworth R."/>
            <person name="Johnson A."/>
            <person name="Loviza R."/>
            <person name="Walstead R."/>
            <person name="Shah Z."/>
            <person name="Kiflezghi M."/>
            <person name="Wade K."/>
            <person name="Ball S.L."/>
            <person name="Bradley K.W."/>
            <person name="Asai D.J."/>
            <person name="Bowman C.A."/>
            <person name="Russell D.A."/>
            <person name="Pope W.H."/>
            <person name="Jacobs-Sera D."/>
            <person name="Hendrix R.W."/>
            <person name="Hatfull G.F."/>
        </authorList>
    </citation>
    <scope>NUCLEOTIDE SEQUENCE [LARGE SCALE GENOMIC DNA]</scope>
    <source>
        <strain evidence="5 6">DSM 27648</strain>
    </source>
</reference>
<dbReference type="PANTHER" id="PTHR19211">
    <property type="entry name" value="ATP-BINDING TRANSPORT PROTEIN-RELATED"/>
    <property type="match status" value="1"/>
</dbReference>
<evidence type="ECO:0000256" key="3">
    <source>
        <dbReference type="ARBA" id="ARBA00022840"/>
    </source>
</evidence>
<dbReference type="SMART" id="SM00382">
    <property type="entry name" value="AAA"/>
    <property type="match status" value="1"/>
</dbReference>
<dbReference type="KEGG" id="llu:AKJ09_09319"/>
<evidence type="ECO:0000256" key="1">
    <source>
        <dbReference type="ARBA" id="ARBA00022737"/>
    </source>
</evidence>
<proteinExistence type="predicted"/>
<dbReference type="PROSITE" id="PS00211">
    <property type="entry name" value="ABC_TRANSPORTER_1"/>
    <property type="match status" value="1"/>
</dbReference>
<dbReference type="STRING" id="1391654.AKJ09_09319"/>
<keyword evidence="1" id="KW-0677">Repeat</keyword>
<dbReference type="SUPFAM" id="SSF52540">
    <property type="entry name" value="P-loop containing nucleoside triphosphate hydrolases"/>
    <property type="match status" value="1"/>
</dbReference>
<gene>
    <name evidence="5" type="ORF">AKJ09_09319</name>
</gene>
<evidence type="ECO:0000259" key="4">
    <source>
        <dbReference type="SMART" id="SM00382"/>
    </source>
</evidence>
<dbReference type="InterPro" id="IPR003439">
    <property type="entry name" value="ABC_transporter-like_ATP-bd"/>
</dbReference>
<feature type="domain" description="AAA+ ATPase" evidence="4">
    <location>
        <begin position="81"/>
        <end position="249"/>
    </location>
</feature>
<sequence length="249" mass="27024">MNAKRGQAQVAHARLAQLREARLEAVRRWTKSARRALGVDLALALPIPMLPSDPSEVLNLEEVSVRVGDRPLFGPLSLRLSRERLAIVGPNGSGKTTLLEIILGRRAPSSGMARRQLSKIGSIAQGASDWMLEESLAGYLERHAGSRDDVASLLVAHKFPLALAERPLRSLSAGERTRAALIGLLRRAPTVELIVLDEPTNGVDLLAQRALTHALRDWPGGLVVASHDRPFLEAIGIEESISLDPRRAP</sequence>
<dbReference type="EMBL" id="CP012333">
    <property type="protein sequence ID" value="AKV02656.1"/>
    <property type="molecule type" value="Genomic_DNA"/>
</dbReference>
<accession>A0A0K1QA35</accession>
<dbReference type="CDD" id="cd03221">
    <property type="entry name" value="ABCF_EF-3"/>
    <property type="match status" value="1"/>
</dbReference>
<evidence type="ECO:0000313" key="5">
    <source>
        <dbReference type="EMBL" id="AKV02656.1"/>
    </source>
</evidence>
<dbReference type="GO" id="GO:0016887">
    <property type="term" value="F:ATP hydrolysis activity"/>
    <property type="evidence" value="ECO:0007669"/>
    <property type="project" value="InterPro"/>
</dbReference>
<keyword evidence="2" id="KW-0547">Nucleotide-binding</keyword>
<organism evidence="5 6">
    <name type="scientific">Labilithrix luteola</name>
    <dbReference type="NCBI Taxonomy" id="1391654"/>
    <lineage>
        <taxon>Bacteria</taxon>
        <taxon>Pseudomonadati</taxon>
        <taxon>Myxococcota</taxon>
        <taxon>Polyangia</taxon>
        <taxon>Polyangiales</taxon>
        <taxon>Labilitrichaceae</taxon>
        <taxon>Labilithrix</taxon>
    </lineage>
</organism>
<evidence type="ECO:0000313" key="6">
    <source>
        <dbReference type="Proteomes" id="UP000064967"/>
    </source>
</evidence>
<dbReference type="Proteomes" id="UP000064967">
    <property type="component" value="Chromosome"/>
</dbReference>
<protein>
    <submittedName>
        <fullName evidence="5">ABC transporter ATP-binding protein</fullName>
    </submittedName>
</protein>
<name>A0A0K1QA35_9BACT</name>
<keyword evidence="6" id="KW-1185">Reference proteome</keyword>
<dbReference type="AlphaFoldDB" id="A0A0K1QA35"/>
<dbReference type="InterPro" id="IPR027417">
    <property type="entry name" value="P-loop_NTPase"/>
</dbReference>
<evidence type="ECO:0000256" key="2">
    <source>
        <dbReference type="ARBA" id="ARBA00022741"/>
    </source>
</evidence>
<dbReference type="InterPro" id="IPR003593">
    <property type="entry name" value="AAA+_ATPase"/>
</dbReference>
<dbReference type="InterPro" id="IPR050611">
    <property type="entry name" value="ABCF"/>
</dbReference>
<dbReference type="Gene3D" id="3.40.50.300">
    <property type="entry name" value="P-loop containing nucleotide triphosphate hydrolases"/>
    <property type="match status" value="1"/>
</dbReference>
<dbReference type="GO" id="GO:0005524">
    <property type="term" value="F:ATP binding"/>
    <property type="evidence" value="ECO:0007669"/>
    <property type="project" value="UniProtKB-KW"/>
</dbReference>
<dbReference type="InterPro" id="IPR017871">
    <property type="entry name" value="ABC_transporter-like_CS"/>
</dbReference>
<keyword evidence="3 5" id="KW-0067">ATP-binding</keyword>